<dbReference type="AlphaFoldDB" id="A0AAV4SSU8"/>
<dbReference type="Proteomes" id="UP001054945">
    <property type="component" value="Unassembled WGS sequence"/>
</dbReference>
<gene>
    <name evidence="1" type="ORF">CEXT_426351</name>
</gene>
<evidence type="ECO:0000313" key="1">
    <source>
        <dbReference type="EMBL" id="GIY37069.1"/>
    </source>
</evidence>
<keyword evidence="2" id="KW-1185">Reference proteome</keyword>
<name>A0AAV4SSU8_CAEEX</name>
<organism evidence="1 2">
    <name type="scientific">Caerostris extrusa</name>
    <name type="common">Bark spider</name>
    <name type="synonym">Caerostris bankana</name>
    <dbReference type="NCBI Taxonomy" id="172846"/>
    <lineage>
        <taxon>Eukaryota</taxon>
        <taxon>Metazoa</taxon>
        <taxon>Ecdysozoa</taxon>
        <taxon>Arthropoda</taxon>
        <taxon>Chelicerata</taxon>
        <taxon>Arachnida</taxon>
        <taxon>Araneae</taxon>
        <taxon>Araneomorphae</taxon>
        <taxon>Entelegynae</taxon>
        <taxon>Araneoidea</taxon>
        <taxon>Araneidae</taxon>
        <taxon>Caerostris</taxon>
    </lineage>
</organism>
<evidence type="ECO:0000313" key="2">
    <source>
        <dbReference type="Proteomes" id="UP001054945"/>
    </source>
</evidence>
<accession>A0AAV4SSU8</accession>
<dbReference type="EMBL" id="BPLR01010120">
    <property type="protein sequence ID" value="GIY37069.1"/>
    <property type="molecule type" value="Genomic_DNA"/>
</dbReference>
<reference evidence="1 2" key="1">
    <citation type="submission" date="2021-06" db="EMBL/GenBank/DDBJ databases">
        <title>Caerostris extrusa draft genome.</title>
        <authorList>
            <person name="Kono N."/>
            <person name="Arakawa K."/>
        </authorList>
    </citation>
    <scope>NUCLEOTIDE SEQUENCE [LARGE SCALE GENOMIC DNA]</scope>
</reference>
<sequence>MTTRVENALERACLFAILVTYFRPQVIQRELSSFDRPIGNVFSVTVGDAIQSIYFNARIPCALSSETALPYFCFGPCNDCCFNLPSKGRDPCGEWASVGLWKNTFQRVARGNISLICSPFHMFS</sequence>
<proteinExistence type="predicted"/>
<protein>
    <submittedName>
        <fullName evidence="1">Uncharacterized protein</fullName>
    </submittedName>
</protein>
<comment type="caution">
    <text evidence="1">The sequence shown here is derived from an EMBL/GenBank/DDBJ whole genome shotgun (WGS) entry which is preliminary data.</text>
</comment>